<dbReference type="Gene3D" id="3.30.70.270">
    <property type="match status" value="1"/>
</dbReference>
<reference evidence="4" key="1">
    <citation type="submission" date="2019-03" db="EMBL/GenBank/DDBJ databases">
        <title>Aquabacterium pictum sp.nov., the first bacteriochlorophyll a-containing freshwater bacterium in the genus Aquabacterium of the class Betaproteobacteria.</title>
        <authorList>
            <person name="Hirose S."/>
            <person name="Tank M."/>
            <person name="Hara E."/>
            <person name="Tamaki H."/>
            <person name="Takaichi S."/>
            <person name="Haruta S."/>
            <person name="Hanada S."/>
        </authorList>
    </citation>
    <scope>NUCLEOTIDE SEQUENCE [LARGE SCALE GENOMIC DNA]</scope>
    <source>
        <strain evidence="4">W35</strain>
    </source>
</reference>
<dbReference type="SMART" id="SM00267">
    <property type="entry name" value="GGDEF"/>
    <property type="match status" value="1"/>
</dbReference>
<dbReference type="EMBL" id="BJCL01000001">
    <property type="protein sequence ID" value="GCL61629.1"/>
    <property type="molecule type" value="Genomic_DNA"/>
</dbReference>
<dbReference type="AlphaFoldDB" id="A0A480AIR5"/>
<name>A0A480AIR5_9BURK</name>
<evidence type="ECO:0000313" key="3">
    <source>
        <dbReference type="EMBL" id="GCL61629.1"/>
    </source>
</evidence>
<dbReference type="Proteomes" id="UP000301751">
    <property type="component" value="Unassembled WGS sequence"/>
</dbReference>
<dbReference type="PANTHER" id="PTHR33121">
    <property type="entry name" value="CYCLIC DI-GMP PHOSPHODIESTERASE PDEF"/>
    <property type="match status" value="1"/>
</dbReference>
<accession>A0A480AIR5</accession>
<dbReference type="Pfam" id="PF00990">
    <property type="entry name" value="GGDEF"/>
    <property type="match status" value="1"/>
</dbReference>
<dbReference type="RefSeq" id="WP_137731357.1">
    <property type="nucleotide sequence ID" value="NZ_BJCL01000001.1"/>
</dbReference>
<proteinExistence type="predicted"/>
<comment type="caution">
    <text evidence="3">The sequence shown here is derived from an EMBL/GenBank/DDBJ whole genome shotgun (WGS) entry which is preliminary data.</text>
</comment>
<gene>
    <name evidence="3" type="ORF">AQPW35_07100</name>
</gene>
<sequence length="302" mass="31782">MNDPIQLLHLGAAAPDLSTSAYGPFVVHDVPSFDELSAALDSQHYDAIVLHHARPDGLRQLAAWPGLARAVLDAAVLVVAPEPASSEALRLVQLGTQDVLPPHDAHPAALARAVRLAVERKRLERAARKAYATDLATGLPNHAQLMEHMNHLLALREREPAVMALLALRIEGLAATEARLGTESANVLRRKVAVRLRSGLRASDVVASVGVDSFAVLLAWIDDAGDGERVAVKLAQSLQRPFTVAGQDVAVAVCVGVAQYPQHGKDADSLLRRALGQAGEGTAIGRSGLSPHAAGTPAANDD</sequence>
<organism evidence="3 4">
    <name type="scientific">Pseudaquabacterium pictum</name>
    <dbReference type="NCBI Taxonomy" id="2315236"/>
    <lineage>
        <taxon>Bacteria</taxon>
        <taxon>Pseudomonadati</taxon>
        <taxon>Pseudomonadota</taxon>
        <taxon>Betaproteobacteria</taxon>
        <taxon>Burkholderiales</taxon>
        <taxon>Sphaerotilaceae</taxon>
        <taxon>Pseudaquabacterium</taxon>
    </lineage>
</organism>
<dbReference type="NCBIfam" id="TIGR00254">
    <property type="entry name" value="GGDEF"/>
    <property type="match status" value="1"/>
</dbReference>
<evidence type="ECO:0000259" key="2">
    <source>
        <dbReference type="PROSITE" id="PS50887"/>
    </source>
</evidence>
<dbReference type="GO" id="GO:0071111">
    <property type="term" value="F:cyclic-guanylate-specific phosphodiesterase activity"/>
    <property type="evidence" value="ECO:0007669"/>
    <property type="project" value="InterPro"/>
</dbReference>
<dbReference type="PROSITE" id="PS50887">
    <property type="entry name" value="GGDEF"/>
    <property type="match status" value="1"/>
</dbReference>
<dbReference type="InterPro" id="IPR050706">
    <property type="entry name" value="Cyclic-di-GMP_PDE-like"/>
</dbReference>
<dbReference type="InterPro" id="IPR000160">
    <property type="entry name" value="GGDEF_dom"/>
</dbReference>
<keyword evidence="4" id="KW-1185">Reference proteome</keyword>
<evidence type="ECO:0000313" key="4">
    <source>
        <dbReference type="Proteomes" id="UP000301751"/>
    </source>
</evidence>
<dbReference type="InterPro" id="IPR029787">
    <property type="entry name" value="Nucleotide_cyclase"/>
</dbReference>
<protein>
    <recommendedName>
        <fullName evidence="2">GGDEF domain-containing protein</fullName>
    </recommendedName>
</protein>
<dbReference type="OrthoDB" id="5289013at2"/>
<evidence type="ECO:0000256" key="1">
    <source>
        <dbReference type="SAM" id="MobiDB-lite"/>
    </source>
</evidence>
<dbReference type="InterPro" id="IPR043128">
    <property type="entry name" value="Rev_trsase/Diguanyl_cyclase"/>
</dbReference>
<dbReference type="PANTHER" id="PTHR33121:SF70">
    <property type="entry name" value="SIGNALING PROTEIN YKOW"/>
    <property type="match status" value="1"/>
</dbReference>
<feature type="domain" description="GGDEF" evidence="2">
    <location>
        <begin position="161"/>
        <end position="294"/>
    </location>
</feature>
<dbReference type="SUPFAM" id="SSF55073">
    <property type="entry name" value="Nucleotide cyclase"/>
    <property type="match status" value="1"/>
</dbReference>
<feature type="region of interest" description="Disordered" evidence="1">
    <location>
        <begin position="282"/>
        <end position="302"/>
    </location>
</feature>